<dbReference type="Gene3D" id="1.20.900.10">
    <property type="entry name" value="Dbl homology (DH) domain"/>
    <property type="match status" value="1"/>
</dbReference>
<dbReference type="InterPro" id="IPR011993">
    <property type="entry name" value="PH-like_dom_sf"/>
</dbReference>
<name>A0A8S4BHA0_9TELE</name>
<dbReference type="GO" id="GO:0005634">
    <property type="term" value="C:nucleus"/>
    <property type="evidence" value="ECO:0007669"/>
    <property type="project" value="TreeGrafter"/>
</dbReference>
<dbReference type="PANTHER" id="PTHR12845:SF2">
    <property type="entry name" value="DH DOMAIN-CONTAINING PROTEIN-RELATED"/>
    <property type="match status" value="1"/>
</dbReference>
<dbReference type="SUPFAM" id="SSF48065">
    <property type="entry name" value="DBL homology domain (DH-domain)"/>
    <property type="match status" value="1"/>
</dbReference>
<evidence type="ECO:0000313" key="3">
    <source>
        <dbReference type="EMBL" id="CAG5980183.1"/>
    </source>
</evidence>
<dbReference type="GO" id="GO:0005085">
    <property type="term" value="F:guanyl-nucleotide exchange factor activity"/>
    <property type="evidence" value="ECO:0007669"/>
    <property type="project" value="InterPro"/>
</dbReference>
<accession>A0A8S4BHA0</accession>
<dbReference type="Pfam" id="PF00621">
    <property type="entry name" value="RhoGEF"/>
    <property type="match status" value="1"/>
</dbReference>
<feature type="compositionally biased region" description="Polar residues" evidence="1">
    <location>
        <begin position="194"/>
        <end position="213"/>
    </location>
</feature>
<gene>
    <name evidence="3" type="ORF">MMEN_LOCUS16232</name>
</gene>
<proteinExistence type="predicted"/>
<dbReference type="AlphaFoldDB" id="A0A8S4BHA0"/>
<dbReference type="OrthoDB" id="27593at2759"/>
<comment type="caution">
    <text evidence="3">The sequence shown here is derived from an EMBL/GenBank/DDBJ whole genome shotgun (WGS) entry which is preliminary data.</text>
</comment>
<evidence type="ECO:0000259" key="2">
    <source>
        <dbReference type="PROSITE" id="PS50010"/>
    </source>
</evidence>
<feature type="domain" description="DH" evidence="2">
    <location>
        <begin position="244"/>
        <end position="425"/>
    </location>
</feature>
<dbReference type="PANTHER" id="PTHR12845">
    <property type="entry name" value="GUANINE NUCLEOTIDE EXCHANGE FACTOR"/>
    <property type="match status" value="1"/>
</dbReference>
<dbReference type="InterPro" id="IPR035899">
    <property type="entry name" value="DBL_dom_sf"/>
</dbReference>
<dbReference type="SUPFAM" id="SSF50729">
    <property type="entry name" value="PH domain-like"/>
    <property type="match status" value="1"/>
</dbReference>
<evidence type="ECO:0000256" key="1">
    <source>
        <dbReference type="SAM" id="MobiDB-lite"/>
    </source>
</evidence>
<feature type="region of interest" description="Disordered" evidence="1">
    <location>
        <begin position="107"/>
        <end position="135"/>
    </location>
</feature>
<dbReference type="Gene3D" id="2.30.29.30">
    <property type="entry name" value="Pleckstrin-homology domain (PH domain)/Phosphotyrosine-binding domain (PTB)"/>
    <property type="match status" value="1"/>
</dbReference>
<organism evidence="3 4">
    <name type="scientific">Menidia menidia</name>
    <name type="common">Atlantic silverside</name>
    <dbReference type="NCBI Taxonomy" id="238744"/>
    <lineage>
        <taxon>Eukaryota</taxon>
        <taxon>Metazoa</taxon>
        <taxon>Chordata</taxon>
        <taxon>Craniata</taxon>
        <taxon>Vertebrata</taxon>
        <taxon>Euteleostomi</taxon>
        <taxon>Actinopterygii</taxon>
        <taxon>Neopterygii</taxon>
        <taxon>Teleostei</taxon>
        <taxon>Neoteleostei</taxon>
        <taxon>Acanthomorphata</taxon>
        <taxon>Ovalentaria</taxon>
        <taxon>Atherinomorphae</taxon>
        <taxon>Atheriniformes</taxon>
        <taxon>Atherinopsidae</taxon>
        <taxon>Menidiinae</taxon>
        <taxon>Menidia</taxon>
    </lineage>
</organism>
<dbReference type="EMBL" id="CAJRST010033334">
    <property type="protein sequence ID" value="CAG5980183.1"/>
    <property type="molecule type" value="Genomic_DNA"/>
</dbReference>
<dbReference type="CDD" id="cd00160">
    <property type="entry name" value="RhoGEF"/>
    <property type="match status" value="1"/>
</dbReference>
<dbReference type="InterPro" id="IPR000219">
    <property type="entry name" value="DH_dom"/>
</dbReference>
<dbReference type="Proteomes" id="UP000677803">
    <property type="component" value="Unassembled WGS sequence"/>
</dbReference>
<protein>
    <submittedName>
        <fullName evidence="3">(Atlantic silverside) hypothetical protein</fullName>
    </submittedName>
</protein>
<feature type="compositionally biased region" description="Basic and acidic residues" evidence="1">
    <location>
        <begin position="108"/>
        <end position="128"/>
    </location>
</feature>
<sequence>MAHFSFTDENSHFLRSGIDSKLQSFFGNDHGVNSCESERPTMKPGEQICSGFSHLENGLDESSNSMNQLEEDYSLPLDISSALKSLTAAGVWDLKLHLPARFSAPGLQEDHSAASPPDHRDKSRKMDQDPFEEETPLVSFQSKFIRSIPLYQDYCLRAVRDDLRRLKDGCVSELINLKHLQTAQSPLSPCRHSGVSSPQQKSPGVTRSSPLPQPVRVTSCNLWRDLEEVKASGLLSSLTAREIRLQESMLELIGSEASYLKSLGVLVNHFYASKALKILSKMEHRVLFSNIHHIRTASERFLMDLETRLGESLLISQVGDVVLKHCRDFRCLYVPYVTNMRYQESLVNQLLQQNRDFLHTVKTLESDPVCHRQTLKSFLVLPFQRITRIKLLLESILKQTESKSASNLEKAIGAMHEILTACDEVVRKIKRIEELVCLEMLLDFANVKMVPLIVSTRFLVLQGPMKQLTMESTYNSRMSFMSIHLHLFNDLLVVSSKQNQRFEVMDYATFPTHVTVKHLKTEVLGIPPESFLLHLSESQTGRPTAIILVALTGSDKELWMRALRGA</sequence>
<keyword evidence="4" id="KW-1185">Reference proteome</keyword>
<dbReference type="PROSITE" id="PS50010">
    <property type="entry name" value="DH_2"/>
    <property type="match status" value="1"/>
</dbReference>
<dbReference type="InterPro" id="IPR047271">
    <property type="entry name" value="Ephexin-like"/>
</dbReference>
<evidence type="ECO:0000313" key="4">
    <source>
        <dbReference type="Proteomes" id="UP000677803"/>
    </source>
</evidence>
<reference evidence="3" key="1">
    <citation type="submission" date="2021-05" db="EMBL/GenBank/DDBJ databases">
        <authorList>
            <person name="Tigano A."/>
        </authorList>
    </citation>
    <scope>NUCLEOTIDE SEQUENCE</scope>
</reference>
<feature type="region of interest" description="Disordered" evidence="1">
    <location>
        <begin position="185"/>
        <end position="213"/>
    </location>
</feature>
<dbReference type="SMART" id="SM00325">
    <property type="entry name" value="RhoGEF"/>
    <property type="match status" value="1"/>
</dbReference>
<dbReference type="GO" id="GO:0005737">
    <property type="term" value="C:cytoplasm"/>
    <property type="evidence" value="ECO:0007669"/>
    <property type="project" value="TreeGrafter"/>
</dbReference>